<dbReference type="AlphaFoldDB" id="X1PSP9"/>
<comment type="caution">
    <text evidence="1">The sequence shown here is derived from an EMBL/GenBank/DDBJ whole genome shotgun (WGS) entry which is preliminary data.</text>
</comment>
<gene>
    <name evidence="1" type="ORF">S12H4_07274</name>
</gene>
<dbReference type="EMBL" id="BARW01002662">
    <property type="protein sequence ID" value="GAI59282.1"/>
    <property type="molecule type" value="Genomic_DNA"/>
</dbReference>
<proteinExistence type="predicted"/>
<name>X1PSP9_9ZZZZ</name>
<accession>X1PSP9</accession>
<organism evidence="1">
    <name type="scientific">marine sediment metagenome</name>
    <dbReference type="NCBI Taxonomy" id="412755"/>
    <lineage>
        <taxon>unclassified sequences</taxon>
        <taxon>metagenomes</taxon>
        <taxon>ecological metagenomes</taxon>
    </lineage>
</organism>
<reference evidence="1" key="1">
    <citation type="journal article" date="2014" name="Front. Microbiol.">
        <title>High frequency of phylogenetically diverse reductive dehalogenase-homologous genes in deep subseafloor sedimentary metagenomes.</title>
        <authorList>
            <person name="Kawai M."/>
            <person name="Futagami T."/>
            <person name="Toyoda A."/>
            <person name="Takaki Y."/>
            <person name="Nishi S."/>
            <person name="Hori S."/>
            <person name="Arai W."/>
            <person name="Tsubouchi T."/>
            <person name="Morono Y."/>
            <person name="Uchiyama I."/>
            <person name="Ito T."/>
            <person name="Fujiyama A."/>
            <person name="Inagaki F."/>
            <person name="Takami H."/>
        </authorList>
    </citation>
    <scope>NUCLEOTIDE SEQUENCE</scope>
    <source>
        <strain evidence="1">Expedition CK06-06</strain>
    </source>
</reference>
<evidence type="ECO:0000313" key="1">
    <source>
        <dbReference type="EMBL" id="GAI59282.1"/>
    </source>
</evidence>
<sequence length="82" mass="9493">MVQTDNGKKDQMRLNLTRERAKAQTIENLVTAGVLLRGEAARYEKVLDSYDNTQLTRVLLVSHMLREEAGEIYRPYRPDARD</sequence>
<protein>
    <submittedName>
        <fullName evidence="1">Uncharacterized protein</fullName>
    </submittedName>
</protein>